<feature type="transmembrane region" description="Helical" evidence="8">
    <location>
        <begin position="104"/>
        <end position="125"/>
    </location>
</feature>
<dbReference type="InterPro" id="IPR000576">
    <property type="entry name" value="LacY/RafB_perm_fam"/>
</dbReference>
<organism evidence="10 11">
    <name type="scientific">Bifidobacterium [indicum] DSM 20214 = LMG 11587</name>
    <dbReference type="NCBI Taxonomy" id="1341694"/>
    <lineage>
        <taxon>Bacteria</taxon>
        <taxon>Bacillati</taxon>
        <taxon>Actinomycetota</taxon>
        <taxon>Actinomycetes</taxon>
        <taxon>Bifidobacteriales</taxon>
        <taxon>Bifidobacteriaceae</taxon>
        <taxon>Bifidobacterium</taxon>
    </lineage>
</organism>
<feature type="transmembrane region" description="Helical" evidence="8">
    <location>
        <begin position="145"/>
        <end position="163"/>
    </location>
</feature>
<comment type="subcellular location">
    <subcellularLocation>
        <location evidence="1">Cell inner membrane</location>
        <topology evidence="1">Multi-pass membrane protein</topology>
    </subcellularLocation>
</comment>
<keyword evidence="3" id="KW-1003">Cell membrane</keyword>
<proteinExistence type="predicted"/>
<dbReference type="PANTHER" id="PTHR23522">
    <property type="entry name" value="BLL5896 PROTEIN"/>
    <property type="match status" value="1"/>
</dbReference>
<feature type="transmembrane region" description="Helical" evidence="8">
    <location>
        <begin position="327"/>
        <end position="348"/>
    </location>
</feature>
<dbReference type="EMBL" id="CP006018">
    <property type="protein sequence ID" value="AIC91599.1"/>
    <property type="molecule type" value="Genomic_DNA"/>
</dbReference>
<keyword evidence="4" id="KW-0997">Cell inner membrane</keyword>
<dbReference type="RefSeq" id="WP_033491783.1">
    <property type="nucleotide sequence ID" value="NZ_CP006018.1"/>
</dbReference>
<evidence type="ECO:0000256" key="2">
    <source>
        <dbReference type="ARBA" id="ARBA00022448"/>
    </source>
</evidence>
<evidence type="ECO:0000256" key="3">
    <source>
        <dbReference type="ARBA" id="ARBA00022475"/>
    </source>
</evidence>
<sequence length="429" mass="47565">MKSLRRPVFWNFGLLFFFYFATWQLSATFLPMWLQDTAGMNATHIGMLNTIAAVGALILQPIFGPLQDKLALRKNLFYFVVICILFVGPLFNWVFLPLIHFNEILGAIVAGAYLSLCLNGGVGIVEAYNERSSRAYDFEYGHARLFGSLAGACASFVGGYMYSANPSSIFWGMTFCGAVLIVLLSLVKVPKDAMERAEGINDTEVGDKEELEITKEDFARNTWRNRSFWGLVLLVIGSATMYDVFDQQFANYFSKMFVESNMGNLAQGEALFAKVVSVQILLEAFFMLFMPALINKIGAKTGLIIYGSILFIRVLGCAFIASVPMLIFWRLLASLEMPFMLVSVMKYITRIFDKKMSATVYMYGFGTAKQIGVSIFSIGMGVMITSMGFKHAYLVLAVVIAVLILLGSSLMRSDTKVVRAAESAKAVAD</sequence>
<dbReference type="KEGG" id="bii:BINDI_0315"/>
<evidence type="ECO:0000256" key="5">
    <source>
        <dbReference type="ARBA" id="ARBA00022692"/>
    </source>
</evidence>
<dbReference type="PRINTS" id="PR00174">
    <property type="entry name" value="LACYSMPORT"/>
</dbReference>
<feature type="transmembrane region" description="Helical" evidence="8">
    <location>
        <begin position="360"/>
        <end position="385"/>
    </location>
</feature>
<dbReference type="GO" id="GO:0005886">
    <property type="term" value="C:plasma membrane"/>
    <property type="evidence" value="ECO:0007669"/>
    <property type="project" value="UniProtKB-SubCell"/>
</dbReference>
<feature type="transmembrane region" description="Helical" evidence="8">
    <location>
        <begin position="45"/>
        <end position="64"/>
    </location>
</feature>
<feature type="transmembrane region" description="Helical" evidence="8">
    <location>
        <begin position="228"/>
        <end position="245"/>
    </location>
</feature>
<evidence type="ECO:0000259" key="9">
    <source>
        <dbReference type="PROSITE" id="PS50850"/>
    </source>
</evidence>
<dbReference type="InterPro" id="IPR020846">
    <property type="entry name" value="MFS_dom"/>
</dbReference>
<evidence type="ECO:0000256" key="1">
    <source>
        <dbReference type="ARBA" id="ARBA00004429"/>
    </source>
</evidence>
<dbReference type="GO" id="GO:0015528">
    <property type="term" value="F:lactose:proton symporter activity"/>
    <property type="evidence" value="ECO:0007669"/>
    <property type="project" value="TreeGrafter"/>
</dbReference>
<dbReference type="NCBIfam" id="TIGR00882">
    <property type="entry name" value="2A0105"/>
    <property type="match status" value="1"/>
</dbReference>
<dbReference type="Gene3D" id="1.20.1250.20">
    <property type="entry name" value="MFS general substrate transporter like domains"/>
    <property type="match status" value="2"/>
</dbReference>
<feature type="domain" description="Major facilitator superfamily (MFS) profile" evidence="9">
    <location>
        <begin position="232"/>
        <end position="429"/>
    </location>
</feature>
<keyword evidence="11" id="KW-1185">Reference proteome</keyword>
<feature type="transmembrane region" description="Helical" evidence="8">
    <location>
        <begin position="169"/>
        <end position="187"/>
    </location>
</feature>
<feature type="transmembrane region" description="Helical" evidence="8">
    <location>
        <begin position="271"/>
        <end position="291"/>
    </location>
</feature>
<keyword evidence="2" id="KW-0813">Transport</keyword>
<dbReference type="Proteomes" id="UP000028569">
    <property type="component" value="Chromosome"/>
</dbReference>
<dbReference type="GO" id="GO:0030395">
    <property type="term" value="F:lactose binding"/>
    <property type="evidence" value="ECO:0007669"/>
    <property type="project" value="TreeGrafter"/>
</dbReference>
<keyword evidence="5 8" id="KW-0812">Transmembrane</keyword>
<evidence type="ECO:0000256" key="7">
    <source>
        <dbReference type="ARBA" id="ARBA00023136"/>
    </source>
</evidence>
<keyword evidence="6 8" id="KW-1133">Transmembrane helix</keyword>
<feature type="transmembrane region" description="Helical" evidence="8">
    <location>
        <begin position="303"/>
        <end position="321"/>
    </location>
</feature>
<dbReference type="PROSITE" id="PS50850">
    <property type="entry name" value="MFS"/>
    <property type="match status" value="1"/>
</dbReference>
<dbReference type="AlphaFoldDB" id="A0A087VTD4"/>
<evidence type="ECO:0000313" key="11">
    <source>
        <dbReference type="Proteomes" id="UP000028569"/>
    </source>
</evidence>
<evidence type="ECO:0000313" key="10">
    <source>
        <dbReference type="EMBL" id="AIC91599.1"/>
    </source>
</evidence>
<dbReference type="SUPFAM" id="SSF103473">
    <property type="entry name" value="MFS general substrate transporter"/>
    <property type="match status" value="1"/>
</dbReference>
<accession>A0A087VTD4</accession>
<dbReference type="OrthoDB" id="9150135at2"/>
<evidence type="ECO:0000256" key="8">
    <source>
        <dbReference type="SAM" id="Phobius"/>
    </source>
</evidence>
<dbReference type="PANTHER" id="PTHR23522:SF10">
    <property type="entry name" value="3-PHENYLPROPIONIC ACID TRANSPORTER-RELATED"/>
    <property type="match status" value="1"/>
</dbReference>
<dbReference type="Pfam" id="PF01306">
    <property type="entry name" value="LacY_symp"/>
    <property type="match status" value="1"/>
</dbReference>
<feature type="transmembrane region" description="Helical" evidence="8">
    <location>
        <begin position="391"/>
        <end position="411"/>
    </location>
</feature>
<name>A0A087VTD4_9BIFI</name>
<evidence type="ECO:0000256" key="4">
    <source>
        <dbReference type="ARBA" id="ARBA00022519"/>
    </source>
</evidence>
<dbReference type="InterPro" id="IPR036259">
    <property type="entry name" value="MFS_trans_sf"/>
</dbReference>
<gene>
    <name evidence="10" type="ORF">BINDI_0315</name>
</gene>
<feature type="transmembrane region" description="Helical" evidence="8">
    <location>
        <begin position="76"/>
        <end position="98"/>
    </location>
</feature>
<feature type="transmembrane region" description="Helical" evidence="8">
    <location>
        <begin position="12"/>
        <end position="33"/>
    </location>
</feature>
<protein>
    <submittedName>
        <fullName evidence="10">Oligosaccharide/H symporter, major facilitator superfamily (MFS)</fullName>
    </submittedName>
</protein>
<dbReference type="HOGENOM" id="CLU_055585_0_0_11"/>
<reference evidence="10 11" key="1">
    <citation type="journal article" date="2014" name="Appl. Environ. Microbiol.">
        <title>Genomic encyclopedia of type strains of the genus Bifidobacterium.</title>
        <authorList>
            <person name="Milani C."/>
            <person name="Lugli G.A."/>
            <person name="Duranti S."/>
            <person name="Turroni F."/>
            <person name="Bottacini F."/>
            <person name="Mangifesta M."/>
            <person name="Sanchez B."/>
            <person name="Viappiani A."/>
            <person name="Mancabelli L."/>
            <person name="Taminiau B."/>
            <person name="Delcenserie V."/>
            <person name="Barrangou R."/>
            <person name="Margolles A."/>
            <person name="van Sinderen D."/>
            <person name="Ventura M."/>
        </authorList>
    </citation>
    <scope>NUCLEOTIDE SEQUENCE [LARGE SCALE GENOMIC DNA]</scope>
    <source>
        <strain evidence="10 11">LMG 11587</strain>
    </source>
</reference>
<evidence type="ECO:0000256" key="6">
    <source>
        <dbReference type="ARBA" id="ARBA00022989"/>
    </source>
</evidence>
<keyword evidence="7 8" id="KW-0472">Membrane</keyword>